<accession>A0AAT9G953</accession>
<gene>
    <name evidence="1" type="ORF">DMENIID0002_09360</name>
</gene>
<evidence type="ECO:0000313" key="1">
    <source>
        <dbReference type="EMBL" id="BFD46290.1"/>
    </source>
</evidence>
<organism evidence="1">
    <name type="scientific">Candidatus Tisiphia endosymbiont of Sergentomyia squamirostris</name>
    <dbReference type="NCBI Taxonomy" id="3113639"/>
    <lineage>
        <taxon>Bacteria</taxon>
        <taxon>Pseudomonadati</taxon>
        <taxon>Pseudomonadota</taxon>
        <taxon>Alphaproteobacteria</taxon>
        <taxon>Rickettsiales</taxon>
        <taxon>Rickettsiaceae</taxon>
        <taxon>Rickettsieae</taxon>
        <taxon>Candidatus Tisiphia</taxon>
    </lineage>
</organism>
<protein>
    <submittedName>
        <fullName evidence="1">HI0074 family nucleotidyltransferase substrate-binding subunit</fullName>
    </submittedName>
</protein>
<dbReference type="Gene3D" id="1.20.120.330">
    <property type="entry name" value="Nucleotidyltransferases domain 2"/>
    <property type="match status" value="1"/>
</dbReference>
<dbReference type="Pfam" id="PF08780">
    <property type="entry name" value="NTase_sub_bind"/>
    <property type="match status" value="1"/>
</dbReference>
<dbReference type="NCBIfam" id="TIGR01987">
    <property type="entry name" value="HI0074"/>
    <property type="match status" value="1"/>
</dbReference>
<proteinExistence type="predicted"/>
<reference evidence="1" key="1">
    <citation type="submission" date="2024-01" db="EMBL/GenBank/DDBJ databases">
        <title>Sequencing the genomes of a sandfly, Sergentomyia squamirostris, and its two endosymbionts.</title>
        <authorList>
            <person name="Itokawa K."/>
            <person name="Sanjoba C."/>
        </authorList>
    </citation>
    <scope>NUCLEOTIDE SEQUENCE</scope>
    <source>
        <strain evidence="1">RiSSQ</strain>
    </source>
</reference>
<dbReference type="AlphaFoldDB" id="A0AAT9G953"/>
<sequence length="139" mass="16589">MKDPKKYTKIELGFSKLSRALISLEDIVFKPVLEDRSNIDATIQRFEFTIELFWKLLRVILESKGVEVQYPKDVLREAFKGHLIDHEQEWLKMLLDRNITSHTYDEQLADKIYNNIRSYIPTLRSTFDKLNFLNHLPYV</sequence>
<name>A0AAT9G953_9RICK</name>
<dbReference type="SUPFAM" id="SSF81593">
    <property type="entry name" value="Nucleotidyltransferase substrate binding subunit/domain"/>
    <property type="match status" value="1"/>
</dbReference>
<dbReference type="EMBL" id="AP029170">
    <property type="protein sequence ID" value="BFD46290.1"/>
    <property type="molecule type" value="Genomic_DNA"/>
</dbReference>
<dbReference type="InterPro" id="IPR010235">
    <property type="entry name" value="HepT"/>
</dbReference>